<dbReference type="Gene3D" id="1.10.10.10">
    <property type="entry name" value="Winged helix-like DNA-binding domain superfamily/Winged helix DNA-binding domain"/>
    <property type="match status" value="1"/>
</dbReference>
<feature type="DNA-binding region" description="OmpR/PhoB-type" evidence="6">
    <location>
        <begin position="663"/>
        <end position="766"/>
    </location>
</feature>
<dbReference type="InterPro" id="IPR016032">
    <property type="entry name" value="Sig_transdc_resp-reg_C-effctor"/>
</dbReference>
<dbReference type="InterPro" id="IPR019734">
    <property type="entry name" value="TPR_rpt"/>
</dbReference>
<dbReference type="Pfam" id="PF03704">
    <property type="entry name" value="BTAD"/>
    <property type="match status" value="1"/>
</dbReference>
<keyword evidence="9" id="KW-1185">Reference proteome</keyword>
<dbReference type="InterPro" id="IPR005158">
    <property type="entry name" value="BTAD"/>
</dbReference>
<dbReference type="InterPro" id="IPR011990">
    <property type="entry name" value="TPR-like_helical_dom_sf"/>
</dbReference>
<dbReference type="InterPro" id="IPR001867">
    <property type="entry name" value="OmpR/PhoB-type_DNA-bd"/>
</dbReference>
<dbReference type="PANTHER" id="PTHR35807">
    <property type="entry name" value="TRANSCRIPTIONAL REGULATOR REDD-RELATED"/>
    <property type="match status" value="1"/>
</dbReference>
<dbReference type="PROSITE" id="PS50005">
    <property type="entry name" value="TPR"/>
    <property type="match status" value="1"/>
</dbReference>
<organism evidence="8 9">
    <name type="scientific">Paenibacillus taihuensis</name>
    <dbReference type="NCBI Taxonomy" id="1156355"/>
    <lineage>
        <taxon>Bacteria</taxon>
        <taxon>Bacillati</taxon>
        <taxon>Bacillota</taxon>
        <taxon>Bacilli</taxon>
        <taxon>Bacillales</taxon>
        <taxon>Paenibacillaceae</taxon>
        <taxon>Paenibacillus</taxon>
    </lineage>
</organism>
<reference evidence="8 9" key="1">
    <citation type="submission" date="2018-08" db="EMBL/GenBank/DDBJ databases">
        <title>Genomic Encyclopedia of Type Strains, Phase III (KMG-III): the genomes of soil and plant-associated and newly described type strains.</title>
        <authorList>
            <person name="Whitman W."/>
        </authorList>
    </citation>
    <scope>NUCLEOTIDE SEQUENCE [LARGE SCALE GENOMIC DNA]</scope>
    <source>
        <strain evidence="8 9">CGMCC 1.10966</strain>
    </source>
</reference>
<dbReference type="SUPFAM" id="SSF48452">
    <property type="entry name" value="TPR-like"/>
    <property type="match status" value="2"/>
</dbReference>
<dbReference type="AlphaFoldDB" id="A0A3D9R0F7"/>
<dbReference type="PANTHER" id="PTHR35807:SF2">
    <property type="entry name" value="TRANSCRIPTIONAL ACTIVATOR DOMAIN"/>
    <property type="match status" value="1"/>
</dbReference>
<sequence length="898" mass="103734">MNVIHSKITIPNFGLYVERVELYNLLDINFSRRLICITGSGGYGKTTLASSYLQSRRIPALWYQLGQGDNNPHIFLTYLLASFSQHYNDVPADIAVNSSNYKEQFSSFLSVLSNWKTPLAVVFDDYHMTNNSDEITEIVLQIIKNASPSVTTIICSRVRPSLPLIKWKIERQLCEINMAQLAFSIHETDTFIRTIHGLPIDNDEVEWIHQKTSGWAVALSLLVEAVKGKDAQVRKNFRNRLAVEQDIFEYLGTEVIGSQSQEMQQFLLKSSILHELQPDILSEYFPGYSSNEYLACLEKNYLFIHRNRNGYYQFAPIFRNFLYENCKQQEGQAIFRLHEKVAQIFESKYQYLYAFAHYIAANQFAEAARLLKKVFSWYQPEHFLYLLDGTIETLIPNFPVVSFNLFLFRCIQASTLRLLIKPLEDNIKTIKGISSSSQSLAYLMHRLGLALFYSGDIAGAKERILQSLEASESLSDDSLTTLNLSLVSQCCRFLGQFDEGIQYASRALSYSETHNTKENLIHTFWILLEILLELKDTSRAAPLLEEVINVSDSYGDEGARMYPMVTIGKFYKVQGDYVSAMEWMKRGLAEAEKSNIKIDLAWARYVIGSTYLEQNDVPLAKEHLYHALQDFEENVYFRALVTSILKEIANSIDQVSQLVAVPEDSPRVQRKLKVNLLGPFEIIHDRKEITIARKSSLRLFQYLLLNLGRKVPKDVLLEELFVDGDYSSRKNRLYVSISMLRKSLETDSSGNKLYVLHNGDSYYLNTQEIELDTAEFIRLAGHKLEDTEERLTTLRSAVQLYRGDLLSEYPYEPFVEAERERLKRTFHQCLREMAKLYWKQEDYARGMDVFNQLIDSEPDNEQYYHEYIEMLLAAGLSKNVKSVSEKWKAVNHEYENID</sequence>
<dbReference type="InterPro" id="IPR027417">
    <property type="entry name" value="P-loop_NTPase"/>
</dbReference>
<comment type="caution">
    <text evidence="8">The sequence shown here is derived from an EMBL/GenBank/DDBJ whole genome shotgun (WGS) entry which is preliminary data.</text>
</comment>
<dbReference type="PROSITE" id="PS51755">
    <property type="entry name" value="OMPR_PHOB"/>
    <property type="match status" value="1"/>
</dbReference>
<dbReference type="Pfam" id="PF25873">
    <property type="entry name" value="WHD_MalT"/>
    <property type="match status" value="1"/>
</dbReference>
<comment type="similarity">
    <text evidence="1">Belongs to the AfsR/DnrI/RedD regulatory family.</text>
</comment>
<evidence type="ECO:0000256" key="5">
    <source>
        <dbReference type="PROSITE-ProRule" id="PRU00339"/>
    </source>
</evidence>
<dbReference type="Gene3D" id="3.40.50.300">
    <property type="entry name" value="P-loop containing nucleotide triphosphate hydrolases"/>
    <property type="match status" value="1"/>
</dbReference>
<accession>A0A3D9R0F7</accession>
<dbReference type="RefSeq" id="WP_116191933.1">
    <property type="nucleotide sequence ID" value="NZ_QTTN01000043.1"/>
</dbReference>
<keyword evidence="3 6" id="KW-0238">DNA-binding</keyword>
<dbReference type="SUPFAM" id="SSF46894">
    <property type="entry name" value="C-terminal effector domain of the bipartite response regulators"/>
    <property type="match status" value="1"/>
</dbReference>
<evidence type="ECO:0000313" key="9">
    <source>
        <dbReference type="Proteomes" id="UP000256304"/>
    </source>
</evidence>
<dbReference type="Gene3D" id="1.25.40.10">
    <property type="entry name" value="Tetratricopeptide repeat domain"/>
    <property type="match status" value="2"/>
</dbReference>
<proteinExistence type="inferred from homology"/>
<evidence type="ECO:0000259" key="7">
    <source>
        <dbReference type="PROSITE" id="PS51755"/>
    </source>
</evidence>
<feature type="domain" description="OmpR/PhoB-type" evidence="7">
    <location>
        <begin position="663"/>
        <end position="766"/>
    </location>
</feature>
<dbReference type="GO" id="GO:0000160">
    <property type="term" value="P:phosphorelay signal transduction system"/>
    <property type="evidence" value="ECO:0007669"/>
    <property type="project" value="InterPro"/>
</dbReference>
<evidence type="ECO:0000256" key="6">
    <source>
        <dbReference type="PROSITE-ProRule" id="PRU01091"/>
    </source>
</evidence>
<dbReference type="InterPro" id="IPR051677">
    <property type="entry name" value="AfsR-DnrI-RedD_regulator"/>
</dbReference>
<keyword evidence="5" id="KW-0802">TPR repeat</keyword>
<evidence type="ECO:0000256" key="3">
    <source>
        <dbReference type="ARBA" id="ARBA00023125"/>
    </source>
</evidence>
<dbReference type="SMART" id="SM01043">
    <property type="entry name" value="BTAD"/>
    <property type="match status" value="1"/>
</dbReference>
<feature type="repeat" description="TPR" evidence="5">
    <location>
        <begin position="827"/>
        <end position="860"/>
    </location>
</feature>
<dbReference type="GO" id="GO:0006355">
    <property type="term" value="P:regulation of DNA-templated transcription"/>
    <property type="evidence" value="ECO:0007669"/>
    <property type="project" value="InterPro"/>
</dbReference>
<evidence type="ECO:0000313" key="8">
    <source>
        <dbReference type="EMBL" id="REE67312.1"/>
    </source>
</evidence>
<protein>
    <submittedName>
        <fullName evidence="8">LuxR family maltose regulon positive regulatory protein</fullName>
    </submittedName>
</protein>
<evidence type="ECO:0000256" key="1">
    <source>
        <dbReference type="ARBA" id="ARBA00005820"/>
    </source>
</evidence>
<dbReference type="SUPFAM" id="SSF52540">
    <property type="entry name" value="P-loop containing nucleoside triphosphate hydrolases"/>
    <property type="match status" value="1"/>
</dbReference>
<keyword evidence="4" id="KW-0804">Transcription</keyword>
<evidence type="ECO:0000256" key="2">
    <source>
        <dbReference type="ARBA" id="ARBA00023015"/>
    </source>
</evidence>
<gene>
    <name evidence="8" type="ORF">A8990_14317</name>
</gene>
<dbReference type="InterPro" id="IPR059106">
    <property type="entry name" value="WHD_MalT"/>
</dbReference>
<dbReference type="Proteomes" id="UP000256304">
    <property type="component" value="Unassembled WGS sequence"/>
</dbReference>
<evidence type="ECO:0000256" key="4">
    <source>
        <dbReference type="ARBA" id="ARBA00023163"/>
    </source>
</evidence>
<dbReference type="OrthoDB" id="1137593at2"/>
<dbReference type="SMART" id="SM00028">
    <property type="entry name" value="TPR"/>
    <property type="match status" value="4"/>
</dbReference>
<dbReference type="GO" id="GO:0003677">
    <property type="term" value="F:DNA binding"/>
    <property type="evidence" value="ECO:0007669"/>
    <property type="project" value="UniProtKB-UniRule"/>
</dbReference>
<dbReference type="EMBL" id="QTTN01000043">
    <property type="protein sequence ID" value="REE67312.1"/>
    <property type="molecule type" value="Genomic_DNA"/>
</dbReference>
<name>A0A3D9R0F7_9BACL</name>
<keyword evidence="2" id="KW-0805">Transcription regulation</keyword>
<dbReference type="InterPro" id="IPR036388">
    <property type="entry name" value="WH-like_DNA-bd_sf"/>
</dbReference>